<sequence>MTQWDTYSDEHIVHDFEQVARKQVFRAYDILKRHQQESSAEEGWNRSSVELCKASRILGMYEVLK</sequence>
<dbReference type="InterPro" id="IPR002655">
    <property type="entry name" value="Acyl-CoA_oxidase_C"/>
</dbReference>
<gene>
    <name evidence="2" type="ORF">ANCCEY_11688</name>
</gene>
<reference evidence="2 3" key="1">
    <citation type="submission" date="2013-05" db="EMBL/GenBank/DDBJ databases">
        <title>Draft genome of the parasitic nematode Anyclostoma ceylanicum.</title>
        <authorList>
            <person name="Mitreva M."/>
        </authorList>
    </citation>
    <scope>NUCLEOTIDE SEQUENCE [LARGE SCALE GENOMIC DNA]</scope>
</reference>
<dbReference type="Gene3D" id="1.20.140.10">
    <property type="entry name" value="Butyryl-CoA Dehydrogenase, subunit A, domain 3"/>
    <property type="match status" value="1"/>
</dbReference>
<evidence type="ECO:0000313" key="2">
    <source>
        <dbReference type="EMBL" id="EPB69219.1"/>
    </source>
</evidence>
<proteinExistence type="predicted"/>
<name>A0A0D6LBF4_9BILA</name>
<protein>
    <recommendedName>
        <fullName evidence="1">Acyl-CoA oxidase C-terminal domain-containing protein</fullName>
    </recommendedName>
</protein>
<dbReference type="GO" id="GO:0003779">
    <property type="term" value="F:actin binding"/>
    <property type="evidence" value="ECO:0007669"/>
    <property type="project" value="InterPro"/>
</dbReference>
<keyword evidence="3" id="KW-1185">Reference proteome</keyword>
<dbReference type="Proteomes" id="UP000054495">
    <property type="component" value="Unassembled WGS sequence"/>
</dbReference>
<dbReference type="GO" id="GO:0006635">
    <property type="term" value="P:fatty acid beta-oxidation"/>
    <property type="evidence" value="ECO:0007669"/>
    <property type="project" value="InterPro"/>
</dbReference>
<organism evidence="2 3">
    <name type="scientific">Ancylostoma ceylanicum</name>
    <dbReference type="NCBI Taxonomy" id="53326"/>
    <lineage>
        <taxon>Eukaryota</taxon>
        <taxon>Metazoa</taxon>
        <taxon>Ecdysozoa</taxon>
        <taxon>Nematoda</taxon>
        <taxon>Chromadorea</taxon>
        <taxon>Rhabditida</taxon>
        <taxon>Rhabditina</taxon>
        <taxon>Rhabditomorpha</taxon>
        <taxon>Strongyloidea</taxon>
        <taxon>Ancylostomatidae</taxon>
        <taxon>Ancylostomatinae</taxon>
        <taxon>Ancylostoma</taxon>
    </lineage>
</organism>
<evidence type="ECO:0000259" key="1">
    <source>
        <dbReference type="Pfam" id="PF01756"/>
    </source>
</evidence>
<dbReference type="GO" id="GO:0005777">
    <property type="term" value="C:peroxisome"/>
    <property type="evidence" value="ECO:0007669"/>
    <property type="project" value="InterPro"/>
</dbReference>
<dbReference type="GO" id="GO:0003997">
    <property type="term" value="F:acyl-CoA oxidase activity"/>
    <property type="evidence" value="ECO:0007669"/>
    <property type="project" value="InterPro"/>
</dbReference>
<evidence type="ECO:0000313" key="3">
    <source>
        <dbReference type="Proteomes" id="UP000054495"/>
    </source>
</evidence>
<dbReference type="PROSITE" id="PS00414">
    <property type="entry name" value="PROFILIN"/>
    <property type="match status" value="1"/>
</dbReference>
<dbReference type="InterPro" id="IPR027310">
    <property type="entry name" value="Profilin_CS"/>
</dbReference>
<feature type="domain" description="Acyl-CoA oxidase C-terminal" evidence="1">
    <location>
        <begin position="10"/>
        <end position="64"/>
    </location>
</feature>
<dbReference type="AlphaFoldDB" id="A0A0D6LBF4"/>
<dbReference type="EMBL" id="KE125322">
    <property type="protein sequence ID" value="EPB69219.1"/>
    <property type="molecule type" value="Genomic_DNA"/>
</dbReference>
<accession>A0A0D6LBF4</accession>
<dbReference type="Pfam" id="PF01756">
    <property type="entry name" value="ACOX"/>
    <property type="match status" value="1"/>
</dbReference>